<dbReference type="GO" id="GO:0016020">
    <property type="term" value="C:membrane"/>
    <property type="evidence" value="ECO:0007669"/>
    <property type="project" value="UniProtKB-SubCell"/>
</dbReference>
<keyword evidence="3" id="KW-0812">Transmembrane</keyword>
<accession>A0A6A2Y6W7</accession>
<evidence type="ECO:0000256" key="6">
    <source>
        <dbReference type="ARBA" id="ARBA00022989"/>
    </source>
</evidence>
<evidence type="ECO:0000256" key="4">
    <source>
        <dbReference type="ARBA" id="ARBA00022741"/>
    </source>
</evidence>
<evidence type="ECO:0000313" key="9">
    <source>
        <dbReference type="EMBL" id="KAE8664964.1"/>
    </source>
</evidence>
<comment type="similarity">
    <text evidence="2">Belongs to the cation transport ATPase (P-type) (TC 3.A.3) family. Type IB subfamily.</text>
</comment>
<dbReference type="Proteomes" id="UP000436088">
    <property type="component" value="Unassembled WGS sequence"/>
</dbReference>
<keyword evidence="4" id="KW-0547">Nucleotide-binding</keyword>
<dbReference type="InterPro" id="IPR023214">
    <property type="entry name" value="HAD_sf"/>
</dbReference>
<dbReference type="PANTHER" id="PTHR48085">
    <property type="entry name" value="CADMIUM/ZINC-TRANSPORTING ATPASE HMA2-RELATED"/>
    <property type="match status" value="1"/>
</dbReference>
<comment type="subcellular location">
    <subcellularLocation>
        <location evidence="1">Membrane</location>
        <topology evidence="1">Multi-pass membrane protein</topology>
    </subcellularLocation>
</comment>
<dbReference type="SUPFAM" id="SSF81653">
    <property type="entry name" value="Calcium ATPase, transduction domain A"/>
    <property type="match status" value="1"/>
</dbReference>
<dbReference type="InterPro" id="IPR036163">
    <property type="entry name" value="HMA_dom_sf"/>
</dbReference>
<dbReference type="AlphaFoldDB" id="A0A6A2Y6W7"/>
<keyword evidence="6" id="KW-1133">Transmembrane helix</keyword>
<feature type="domain" description="HMA" evidence="8">
    <location>
        <begin position="10"/>
        <end position="76"/>
    </location>
</feature>
<dbReference type="SUPFAM" id="SSF56784">
    <property type="entry name" value="HAD-like"/>
    <property type="match status" value="1"/>
</dbReference>
<keyword evidence="10" id="KW-1185">Reference proteome</keyword>
<name>A0A6A2Y6W7_HIBSY</name>
<comment type="caution">
    <text evidence="9">The sequence shown here is derived from an EMBL/GenBank/DDBJ whole genome shotgun (WGS) entry which is preliminary data.</text>
</comment>
<dbReference type="SUPFAM" id="SSF81665">
    <property type="entry name" value="Calcium ATPase, transmembrane domain M"/>
    <property type="match status" value="1"/>
</dbReference>
<dbReference type="InterPro" id="IPR051014">
    <property type="entry name" value="Cation_Transport_ATPase_IB"/>
</dbReference>
<dbReference type="Gene3D" id="2.70.150.10">
    <property type="entry name" value="Calcium-transporting ATPase, cytoplasmic transduction domain A"/>
    <property type="match status" value="1"/>
</dbReference>
<evidence type="ECO:0000259" key="8">
    <source>
        <dbReference type="PROSITE" id="PS50846"/>
    </source>
</evidence>
<dbReference type="GO" id="GO:0016887">
    <property type="term" value="F:ATP hydrolysis activity"/>
    <property type="evidence" value="ECO:0007669"/>
    <property type="project" value="InterPro"/>
</dbReference>
<evidence type="ECO:0000256" key="7">
    <source>
        <dbReference type="ARBA" id="ARBA00023136"/>
    </source>
</evidence>
<evidence type="ECO:0000256" key="1">
    <source>
        <dbReference type="ARBA" id="ARBA00004141"/>
    </source>
</evidence>
<dbReference type="Gene3D" id="3.30.70.100">
    <property type="match status" value="1"/>
</dbReference>
<reference evidence="9" key="1">
    <citation type="submission" date="2019-09" db="EMBL/GenBank/DDBJ databases">
        <title>Draft genome information of white flower Hibiscus syriacus.</title>
        <authorList>
            <person name="Kim Y.-M."/>
        </authorList>
    </citation>
    <scope>NUCLEOTIDE SEQUENCE [LARGE SCALE GENOMIC DNA]</scope>
    <source>
        <strain evidence="9">YM2019G1</strain>
    </source>
</reference>
<dbReference type="Pfam" id="PF00122">
    <property type="entry name" value="E1-E2_ATPase"/>
    <property type="match status" value="1"/>
</dbReference>
<dbReference type="NCBIfam" id="TIGR01512">
    <property type="entry name" value="ATPase-IB2_Cd"/>
    <property type="match status" value="1"/>
</dbReference>
<dbReference type="Gene3D" id="3.40.50.1000">
    <property type="entry name" value="HAD superfamily/HAD-like"/>
    <property type="match status" value="2"/>
</dbReference>
<proteinExistence type="inferred from homology"/>
<organism evidence="9 10">
    <name type="scientific">Hibiscus syriacus</name>
    <name type="common">Rose of Sharon</name>
    <dbReference type="NCBI Taxonomy" id="106335"/>
    <lineage>
        <taxon>Eukaryota</taxon>
        <taxon>Viridiplantae</taxon>
        <taxon>Streptophyta</taxon>
        <taxon>Embryophyta</taxon>
        <taxon>Tracheophyta</taxon>
        <taxon>Spermatophyta</taxon>
        <taxon>Magnoliopsida</taxon>
        <taxon>eudicotyledons</taxon>
        <taxon>Gunneridae</taxon>
        <taxon>Pentapetalae</taxon>
        <taxon>rosids</taxon>
        <taxon>malvids</taxon>
        <taxon>Malvales</taxon>
        <taxon>Malvaceae</taxon>
        <taxon>Malvoideae</taxon>
        <taxon>Hibiscus</taxon>
    </lineage>
</organism>
<dbReference type="PROSITE" id="PS00154">
    <property type="entry name" value="ATPASE_E1_E2"/>
    <property type="match status" value="1"/>
</dbReference>
<dbReference type="FunFam" id="3.30.70.100:FF:000022">
    <property type="entry name" value="Putative cadmium/zinc-transporting ATPase 3"/>
    <property type="match status" value="1"/>
</dbReference>
<evidence type="ECO:0000256" key="5">
    <source>
        <dbReference type="ARBA" id="ARBA00022840"/>
    </source>
</evidence>
<dbReference type="NCBIfam" id="TIGR01494">
    <property type="entry name" value="ATPase_P-type"/>
    <property type="match status" value="1"/>
</dbReference>
<evidence type="ECO:0000313" key="10">
    <source>
        <dbReference type="Proteomes" id="UP000436088"/>
    </source>
</evidence>
<evidence type="ECO:0000256" key="2">
    <source>
        <dbReference type="ARBA" id="ARBA00006024"/>
    </source>
</evidence>
<dbReference type="PROSITE" id="PS50846">
    <property type="entry name" value="HMA_2"/>
    <property type="match status" value="1"/>
</dbReference>
<dbReference type="SUPFAM" id="SSF55008">
    <property type="entry name" value="HMA, heavy metal-associated domain"/>
    <property type="match status" value="1"/>
</dbReference>
<dbReference type="InterPro" id="IPR001757">
    <property type="entry name" value="P_typ_ATPase"/>
</dbReference>
<dbReference type="InterPro" id="IPR006121">
    <property type="entry name" value="HMA_dom"/>
</dbReference>
<dbReference type="InterPro" id="IPR036412">
    <property type="entry name" value="HAD-like_sf"/>
</dbReference>
<dbReference type="GO" id="GO:0005524">
    <property type="term" value="F:ATP binding"/>
    <property type="evidence" value="ECO:0007669"/>
    <property type="project" value="UniProtKB-KW"/>
</dbReference>
<dbReference type="PANTHER" id="PTHR48085:SF5">
    <property type="entry name" value="CADMIUM_ZINC-TRANSPORTING ATPASE HMA4-RELATED"/>
    <property type="match status" value="1"/>
</dbReference>
<dbReference type="Pfam" id="PF00702">
    <property type="entry name" value="Hydrolase"/>
    <property type="match status" value="1"/>
</dbReference>
<keyword evidence="5" id="KW-0067">ATP-binding</keyword>
<protein>
    <submittedName>
        <fullName evidence="9">Cadmium/zinc-transporting ATPase HMA2</fullName>
    </submittedName>
</protein>
<dbReference type="GO" id="GO:0046872">
    <property type="term" value="F:metal ion binding"/>
    <property type="evidence" value="ECO:0007669"/>
    <property type="project" value="InterPro"/>
</dbReference>
<dbReference type="InterPro" id="IPR059000">
    <property type="entry name" value="ATPase_P-type_domA"/>
</dbReference>
<dbReference type="EMBL" id="VEPZ02001640">
    <property type="protein sequence ID" value="KAE8664964.1"/>
    <property type="molecule type" value="Genomic_DNA"/>
</dbReference>
<dbReference type="GO" id="GO:0022857">
    <property type="term" value="F:transmembrane transporter activity"/>
    <property type="evidence" value="ECO:0007669"/>
    <property type="project" value="TreeGrafter"/>
</dbReference>
<gene>
    <name evidence="9" type="ORF">F3Y22_tig00112737pilonHSYRG00018</name>
</gene>
<dbReference type="InterPro" id="IPR018303">
    <property type="entry name" value="ATPase_P-typ_P_site"/>
</dbReference>
<keyword evidence="7" id="KW-0472">Membrane</keyword>
<evidence type="ECO:0000256" key="3">
    <source>
        <dbReference type="ARBA" id="ARBA00022692"/>
    </source>
</evidence>
<dbReference type="InterPro" id="IPR008250">
    <property type="entry name" value="ATPase_P-typ_transduc_dom_A_sf"/>
</dbReference>
<dbReference type="InterPro" id="IPR023298">
    <property type="entry name" value="ATPase_P-typ_TM_dom_sf"/>
</dbReference>
<sequence length="680" mass="74014">MGENDEKKLQKSYFDVLGLCCSSEVPLIENILKSIEGVKQVSVIVPTRTVIVLHDNLLVSQTQIGSKSRKAGSKCESTPWGDKVPKEMAKSQAGPDILRTLGQEGMTIRAGPAKSFCSCLRVVTFDFLFKYVYRPLQWVAVAAEVVGSGVIGSLVMKDYIEAATIVFLFTTAEWLESRAIRKAAAVMWSLMSISPQKPVIAESGEFKEAVRAVARLVKRWLVVKQLKAAVVTVNLEEVDADQVELNTVVAVKACEVIPIDGIVVDGECEVDEKTLTAEPLPVPKQKGSTVWSSTINLNGYTSVKTTVVAKMAKLVEEAQNSKSTTQRFIDKCAQFYSQGFNYSCIRVHNLHHWFQLALVVLVSACPCVLILSTPVATFCALTRAATSGILVKGGDYLETLSKINITAFDKTGTLTRGEFVVTDFRSLSGDVSLNTLLHWVSSIESKSSHPMEAALIEYGRSHSIEPKLETVEDYQNFPGEVGIFSLSDACRTGAAEAVNELKSMGIKTALLTGDNQTTAMNVQEQFKKEGTTSMVGDGINDASTLATADIGISMGFSGSALKTETGHVILMSNDIRKISKANQLERKARSKVIKNVVLSISSKAAILASAEHTNMQANVASRIQLHHLCTNMEVKPAIAIHLITIHMVTYSKRPKRHTAIDIPMHETCTGVELEKVARAI</sequence>